<evidence type="ECO:0000256" key="1">
    <source>
        <dbReference type="ARBA" id="ARBA00022679"/>
    </source>
</evidence>
<reference evidence="5" key="1">
    <citation type="submission" date="2020-07" db="EMBL/GenBank/DDBJ databases">
        <authorList>
            <person name="Pettersson B.M.F."/>
            <person name="Behra P.R.K."/>
            <person name="Ramesh M."/>
            <person name="Das S."/>
            <person name="Dasgupta S."/>
            <person name="Kirsebom L.A."/>
        </authorList>
    </citation>
    <scope>NUCLEOTIDE SEQUENCE</scope>
    <source>
        <strain evidence="5">DSM 44615</strain>
    </source>
</reference>
<keyword evidence="1" id="KW-0808">Transferase</keyword>
<dbReference type="GO" id="GO:0006654">
    <property type="term" value="P:phosphatidic acid biosynthetic process"/>
    <property type="evidence" value="ECO:0007669"/>
    <property type="project" value="TreeGrafter"/>
</dbReference>
<dbReference type="SUPFAM" id="SSF69593">
    <property type="entry name" value="Glycerol-3-phosphate (1)-acyltransferase"/>
    <property type="match status" value="1"/>
</dbReference>
<keyword evidence="2 5" id="KW-0012">Acyltransferase</keyword>
<dbReference type="GO" id="GO:0003841">
    <property type="term" value="F:1-acylglycerol-3-phosphate O-acyltransferase activity"/>
    <property type="evidence" value="ECO:0007669"/>
    <property type="project" value="TreeGrafter"/>
</dbReference>
<protein>
    <submittedName>
        <fullName evidence="5">1-acyl-sn-glycerol-3-phosphate acyltransferase</fullName>
    </submittedName>
</protein>
<feature type="domain" description="Phospholipid/glycerol acyltransferase" evidence="4">
    <location>
        <begin position="37"/>
        <end position="151"/>
    </location>
</feature>
<dbReference type="SMART" id="SM00563">
    <property type="entry name" value="PlsC"/>
    <property type="match status" value="1"/>
</dbReference>
<evidence type="ECO:0000259" key="4">
    <source>
        <dbReference type="SMART" id="SM00563"/>
    </source>
</evidence>
<sequence>MEPVYRTLELVAATAVRATGSRIGFHGLENIPATGGAVVAINHTGYVDWLPAGLAARRRGRRLRFMIKAEMQDVRLVGFLIKRTGTIPVDRRAGAGAYAVAVRQLREGELVAVYPEATISRSFELKGFKTGAARMALEAQVPIVPMIIWGVHRLWTKDHPKALGRKKIPIEVCVGAPIAPQGDATAMEAAMRESMTALLDRVQTEYPHPEGAYWVPRRLGGTAPTHEEAARLDEAELAERARRRAERDARSRR</sequence>
<feature type="compositionally biased region" description="Basic and acidic residues" evidence="3">
    <location>
        <begin position="225"/>
        <end position="253"/>
    </location>
</feature>
<reference evidence="5" key="2">
    <citation type="journal article" date="2022" name="BMC Genomics">
        <title>Comparative genome analysis of mycobacteria focusing on tRNA and non-coding RNA.</title>
        <authorList>
            <person name="Behra P.R.K."/>
            <person name="Pettersson B.M.F."/>
            <person name="Ramesh M."/>
            <person name="Das S."/>
            <person name="Dasgupta S."/>
            <person name="Kirsebom L.A."/>
        </authorList>
    </citation>
    <scope>NUCLEOTIDE SEQUENCE</scope>
    <source>
        <strain evidence="5">DSM 44615</strain>
    </source>
</reference>
<dbReference type="EMBL" id="JACKSJ010000133">
    <property type="protein sequence ID" value="MCV7171494.1"/>
    <property type="molecule type" value="Genomic_DNA"/>
</dbReference>
<dbReference type="Pfam" id="PF01553">
    <property type="entry name" value="Acyltransferase"/>
    <property type="match status" value="1"/>
</dbReference>
<evidence type="ECO:0000256" key="2">
    <source>
        <dbReference type="ARBA" id="ARBA00023315"/>
    </source>
</evidence>
<evidence type="ECO:0000313" key="6">
    <source>
        <dbReference type="Proteomes" id="UP001140293"/>
    </source>
</evidence>
<dbReference type="CDD" id="cd07989">
    <property type="entry name" value="LPLAT_AGPAT-like"/>
    <property type="match status" value="1"/>
</dbReference>
<evidence type="ECO:0000256" key="3">
    <source>
        <dbReference type="SAM" id="MobiDB-lite"/>
    </source>
</evidence>
<dbReference type="AlphaFoldDB" id="A0A9X3BNG4"/>
<organism evidence="5 6">
    <name type="scientific">[Mycobacterium] manitobense</name>
    <dbReference type="NCBI Taxonomy" id="190147"/>
    <lineage>
        <taxon>Bacteria</taxon>
        <taxon>Bacillati</taxon>
        <taxon>Actinomycetota</taxon>
        <taxon>Actinomycetes</taxon>
        <taxon>Mycobacteriales</taxon>
        <taxon>Mycobacteriaceae</taxon>
        <taxon>Mycolicibacterium</taxon>
    </lineage>
</organism>
<proteinExistence type="predicted"/>
<feature type="region of interest" description="Disordered" evidence="3">
    <location>
        <begin position="217"/>
        <end position="253"/>
    </location>
</feature>
<dbReference type="PANTHER" id="PTHR10434:SF55">
    <property type="entry name" value="POSSIBLE ACYLTRANSFERASE"/>
    <property type="match status" value="1"/>
</dbReference>
<comment type="caution">
    <text evidence="5">The sequence shown here is derived from an EMBL/GenBank/DDBJ whole genome shotgun (WGS) entry which is preliminary data.</text>
</comment>
<dbReference type="GO" id="GO:0005886">
    <property type="term" value="C:plasma membrane"/>
    <property type="evidence" value="ECO:0007669"/>
    <property type="project" value="TreeGrafter"/>
</dbReference>
<dbReference type="PANTHER" id="PTHR10434">
    <property type="entry name" value="1-ACYL-SN-GLYCEROL-3-PHOSPHATE ACYLTRANSFERASE"/>
    <property type="match status" value="1"/>
</dbReference>
<evidence type="ECO:0000313" key="5">
    <source>
        <dbReference type="EMBL" id="MCV7171494.1"/>
    </source>
</evidence>
<dbReference type="InterPro" id="IPR002123">
    <property type="entry name" value="Plipid/glycerol_acylTrfase"/>
</dbReference>
<dbReference type="Proteomes" id="UP001140293">
    <property type="component" value="Unassembled WGS sequence"/>
</dbReference>
<keyword evidence="6" id="KW-1185">Reference proteome</keyword>
<gene>
    <name evidence="5" type="ORF">H7I41_16390</name>
</gene>
<dbReference type="RefSeq" id="WP_264013680.1">
    <property type="nucleotide sequence ID" value="NZ_JACKSJ010000133.1"/>
</dbReference>
<name>A0A9X3BNG4_9MYCO</name>
<accession>A0A9X3BNG4</accession>